<evidence type="ECO:0000313" key="2">
    <source>
        <dbReference type="EMBL" id="CAL8133183.1"/>
    </source>
</evidence>
<dbReference type="Proteomes" id="UP001642540">
    <property type="component" value="Unassembled WGS sequence"/>
</dbReference>
<comment type="caution">
    <text evidence="2">The sequence shown here is derived from an EMBL/GenBank/DDBJ whole genome shotgun (WGS) entry which is preliminary data.</text>
</comment>
<reference evidence="2 3" key="1">
    <citation type="submission" date="2024-08" db="EMBL/GenBank/DDBJ databases">
        <authorList>
            <person name="Cucini C."/>
            <person name="Frati F."/>
        </authorList>
    </citation>
    <scope>NUCLEOTIDE SEQUENCE [LARGE SCALE GENOMIC DNA]</scope>
</reference>
<gene>
    <name evidence="2" type="ORF">ODALV1_LOCUS24951</name>
</gene>
<protein>
    <submittedName>
        <fullName evidence="2">Uncharacterized protein</fullName>
    </submittedName>
</protein>
<dbReference type="EMBL" id="CAXLJM020000096">
    <property type="protein sequence ID" value="CAL8133183.1"/>
    <property type="molecule type" value="Genomic_DNA"/>
</dbReference>
<sequence length="98" mass="10687">MNKTNKCGRNSRWNTCSDKRTSGVSGPTSTIPTSKRTCPPCTHCGGVGHTVDICWEPRPKHLPQAPAEDVPTPEQEPEEPSIIPVAGPAIHIRKYVMN</sequence>
<name>A0ABP1RQM1_9HEXA</name>
<evidence type="ECO:0000256" key="1">
    <source>
        <dbReference type="SAM" id="MobiDB-lite"/>
    </source>
</evidence>
<organism evidence="2 3">
    <name type="scientific">Orchesella dallaii</name>
    <dbReference type="NCBI Taxonomy" id="48710"/>
    <lineage>
        <taxon>Eukaryota</taxon>
        <taxon>Metazoa</taxon>
        <taxon>Ecdysozoa</taxon>
        <taxon>Arthropoda</taxon>
        <taxon>Hexapoda</taxon>
        <taxon>Collembola</taxon>
        <taxon>Entomobryomorpha</taxon>
        <taxon>Entomobryoidea</taxon>
        <taxon>Orchesellidae</taxon>
        <taxon>Orchesellinae</taxon>
        <taxon>Orchesella</taxon>
    </lineage>
</organism>
<proteinExistence type="predicted"/>
<evidence type="ECO:0000313" key="3">
    <source>
        <dbReference type="Proteomes" id="UP001642540"/>
    </source>
</evidence>
<feature type="region of interest" description="Disordered" evidence="1">
    <location>
        <begin position="61"/>
        <end position="85"/>
    </location>
</feature>
<feature type="region of interest" description="Disordered" evidence="1">
    <location>
        <begin position="1"/>
        <end position="34"/>
    </location>
</feature>
<accession>A0ABP1RQM1</accession>
<keyword evidence="3" id="KW-1185">Reference proteome</keyword>